<evidence type="ECO:0000313" key="2">
    <source>
        <dbReference type="EMBL" id="GGD31056.1"/>
    </source>
</evidence>
<feature type="compositionally biased region" description="Basic and acidic residues" evidence="1">
    <location>
        <begin position="247"/>
        <end position="263"/>
    </location>
</feature>
<dbReference type="Proteomes" id="UP000613160">
    <property type="component" value="Unassembled WGS sequence"/>
</dbReference>
<keyword evidence="3" id="KW-1185">Reference proteome</keyword>
<organism evidence="2 3">
    <name type="scientific">Aureimonas glaciei</name>
    <dbReference type="NCBI Taxonomy" id="1776957"/>
    <lineage>
        <taxon>Bacteria</taxon>
        <taxon>Pseudomonadati</taxon>
        <taxon>Pseudomonadota</taxon>
        <taxon>Alphaproteobacteria</taxon>
        <taxon>Hyphomicrobiales</taxon>
        <taxon>Aurantimonadaceae</taxon>
        <taxon>Aureimonas</taxon>
    </lineage>
</organism>
<feature type="region of interest" description="Disordered" evidence="1">
    <location>
        <begin position="237"/>
        <end position="263"/>
    </location>
</feature>
<reference evidence="2" key="2">
    <citation type="submission" date="2020-09" db="EMBL/GenBank/DDBJ databases">
        <authorList>
            <person name="Sun Q."/>
            <person name="Zhou Y."/>
        </authorList>
    </citation>
    <scope>NUCLEOTIDE SEQUENCE</scope>
    <source>
        <strain evidence="2">CGMCC 1.15493</strain>
    </source>
</reference>
<gene>
    <name evidence="2" type="ORF">GCM10011335_37630</name>
</gene>
<dbReference type="AlphaFoldDB" id="A0A916Y4L6"/>
<name>A0A916Y4L6_9HYPH</name>
<dbReference type="EMBL" id="BMJJ01000009">
    <property type="protein sequence ID" value="GGD31056.1"/>
    <property type="molecule type" value="Genomic_DNA"/>
</dbReference>
<sequence length="263" mass="29610">MSALPWVRFFPSDWLAGSRGMSAAETGVYISLIAMMYERGEPLVEEHSRLSRLCGASNSQFQKALESLVRDGNILRVDGGLWNGRVEKEQVYRSEKSQVGKQAAEKRWQKPQQKQRAANADAMPKQCQGNANQKPDPERRTEANASDAKASPIDIRDELWREGTASIVRQTGKTIAGAKSVIGKLLRDGKDDCRMVLSKIRQAEADRVIDPVAWMCAAVREPPPRPLRQNERLYQAMMRNDDEPEQADQRVFDGEFTRRSGAH</sequence>
<dbReference type="Pfam" id="PF07120">
    <property type="entry name" value="DUF1376"/>
    <property type="match status" value="1"/>
</dbReference>
<evidence type="ECO:0000313" key="3">
    <source>
        <dbReference type="Proteomes" id="UP000613160"/>
    </source>
</evidence>
<comment type="caution">
    <text evidence="2">The sequence shown here is derived from an EMBL/GenBank/DDBJ whole genome shotgun (WGS) entry which is preliminary data.</text>
</comment>
<reference evidence="2" key="1">
    <citation type="journal article" date="2014" name="Int. J. Syst. Evol. Microbiol.">
        <title>Complete genome sequence of Corynebacterium casei LMG S-19264T (=DSM 44701T), isolated from a smear-ripened cheese.</title>
        <authorList>
            <consortium name="US DOE Joint Genome Institute (JGI-PGF)"/>
            <person name="Walter F."/>
            <person name="Albersmeier A."/>
            <person name="Kalinowski J."/>
            <person name="Ruckert C."/>
        </authorList>
    </citation>
    <scope>NUCLEOTIDE SEQUENCE</scope>
    <source>
        <strain evidence="2">CGMCC 1.15493</strain>
    </source>
</reference>
<feature type="region of interest" description="Disordered" evidence="1">
    <location>
        <begin position="93"/>
        <end position="152"/>
    </location>
</feature>
<evidence type="ECO:0008006" key="4">
    <source>
        <dbReference type="Google" id="ProtNLM"/>
    </source>
</evidence>
<evidence type="ECO:0000256" key="1">
    <source>
        <dbReference type="SAM" id="MobiDB-lite"/>
    </source>
</evidence>
<proteinExistence type="predicted"/>
<accession>A0A916Y4L6</accession>
<dbReference type="RefSeq" id="WP_188853588.1">
    <property type="nucleotide sequence ID" value="NZ_BMJJ01000009.1"/>
</dbReference>
<dbReference type="InterPro" id="IPR010781">
    <property type="entry name" value="DUF1376"/>
</dbReference>
<protein>
    <recommendedName>
        <fullName evidence="4">DUF1376 domain-containing protein</fullName>
    </recommendedName>
</protein>
<feature type="compositionally biased region" description="Basic and acidic residues" evidence="1">
    <location>
        <begin position="93"/>
        <end position="108"/>
    </location>
</feature>